<dbReference type="Proteomes" id="UP000445000">
    <property type="component" value="Unassembled WGS sequence"/>
</dbReference>
<evidence type="ECO:0000256" key="1">
    <source>
        <dbReference type="SAM" id="MobiDB-lite"/>
    </source>
</evidence>
<comment type="caution">
    <text evidence="2">The sequence shown here is derived from an EMBL/GenBank/DDBJ whole genome shotgun (WGS) entry which is preliminary data.</text>
</comment>
<name>A0A829YEK9_9GAMM</name>
<evidence type="ECO:0000313" key="3">
    <source>
        <dbReference type="Proteomes" id="UP000445000"/>
    </source>
</evidence>
<organism evidence="2 3">
    <name type="scientific">Steroidobacter agaridevorans</name>
    <dbReference type="NCBI Taxonomy" id="2695856"/>
    <lineage>
        <taxon>Bacteria</taxon>
        <taxon>Pseudomonadati</taxon>
        <taxon>Pseudomonadota</taxon>
        <taxon>Gammaproteobacteria</taxon>
        <taxon>Steroidobacterales</taxon>
        <taxon>Steroidobacteraceae</taxon>
        <taxon>Steroidobacter</taxon>
    </lineage>
</organism>
<feature type="compositionally biased region" description="Basic residues" evidence="1">
    <location>
        <begin position="1"/>
        <end position="17"/>
    </location>
</feature>
<accession>A0A829YEK9</accession>
<protein>
    <submittedName>
        <fullName evidence="2">Uncharacterized protein</fullName>
    </submittedName>
</protein>
<proteinExistence type="predicted"/>
<dbReference type="AlphaFoldDB" id="A0A829YEK9"/>
<feature type="region of interest" description="Disordered" evidence="1">
    <location>
        <begin position="1"/>
        <end position="31"/>
    </location>
</feature>
<evidence type="ECO:0000313" key="2">
    <source>
        <dbReference type="EMBL" id="GFE81795.1"/>
    </source>
</evidence>
<reference evidence="3" key="1">
    <citation type="submission" date="2020-01" db="EMBL/GenBank/DDBJ databases">
        <title>'Steroidobacter agaridevorans' sp. nov., agar-degrading bacteria isolated from rhizosphere soils.</title>
        <authorList>
            <person name="Ikenaga M."/>
            <person name="Kataoka M."/>
            <person name="Murouchi A."/>
            <person name="Katsuragi S."/>
            <person name="Sakai M."/>
        </authorList>
    </citation>
    <scope>NUCLEOTIDE SEQUENCE [LARGE SCALE GENOMIC DNA]</scope>
    <source>
        <strain evidence="3">YU21-B</strain>
    </source>
</reference>
<dbReference type="EMBL" id="BLJN01000003">
    <property type="protein sequence ID" value="GFE81795.1"/>
    <property type="molecule type" value="Genomic_DNA"/>
</dbReference>
<gene>
    <name evidence="2" type="ORF">GCM10011487_37950</name>
</gene>
<sequence>MATKAKRSKTPAKKKSSKATSRVRWTSQNDREMKALIKEQTPARAIASKLKRTEAAVRQRIHKLGLSLRSSKKKAKTRR</sequence>
<keyword evidence="3" id="KW-1185">Reference proteome</keyword>